<evidence type="ECO:0000256" key="1">
    <source>
        <dbReference type="ARBA" id="ARBA00003593"/>
    </source>
</evidence>
<feature type="compositionally biased region" description="Basic and acidic residues" evidence="13">
    <location>
        <begin position="59"/>
        <end position="92"/>
    </location>
</feature>
<dbReference type="AlphaFoldDB" id="A0A5C6NZ61"/>
<evidence type="ECO:0000256" key="5">
    <source>
        <dbReference type="ARBA" id="ARBA00022989"/>
    </source>
</evidence>
<feature type="transmembrane region" description="Helical" evidence="14">
    <location>
        <begin position="284"/>
        <end position="305"/>
    </location>
</feature>
<keyword evidence="3" id="KW-1003">Cell membrane</keyword>
<evidence type="ECO:0000313" key="17">
    <source>
        <dbReference type="Proteomes" id="UP000324091"/>
    </source>
</evidence>
<dbReference type="Gene3D" id="1.20.1070.10">
    <property type="entry name" value="Rhodopsin 7-helix transmembrane proteins"/>
    <property type="match status" value="1"/>
</dbReference>
<dbReference type="InterPro" id="IPR005390">
    <property type="entry name" value="NeuromedU_rcpt"/>
</dbReference>
<dbReference type="Pfam" id="PF00001">
    <property type="entry name" value="7tm_1"/>
    <property type="match status" value="1"/>
</dbReference>
<evidence type="ECO:0000256" key="9">
    <source>
        <dbReference type="ARBA" id="ARBA00023170"/>
    </source>
</evidence>
<feature type="region of interest" description="Disordered" evidence="13">
    <location>
        <begin position="565"/>
        <end position="608"/>
    </location>
</feature>
<proteinExistence type="inferred from homology"/>
<evidence type="ECO:0000256" key="14">
    <source>
        <dbReference type="SAM" id="Phobius"/>
    </source>
</evidence>
<feature type="transmembrane region" description="Helical" evidence="14">
    <location>
        <begin position="245"/>
        <end position="272"/>
    </location>
</feature>
<feature type="transmembrane region" description="Helical" evidence="14">
    <location>
        <begin position="416"/>
        <end position="440"/>
    </location>
</feature>
<evidence type="ECO:0000256" key="4">
    <source>
        <dbReference type="ARBA" id="ARBA00022692"/>
    </source>
</evidence>
<feature type="transmembrane region" description="Helical" evidence="14">
    <location>
        <begin position="325"/>
        <end position="346"/>
    </location>
</feature>
<feature type="region of interest" description="Disordered" evidence="13">
    <location>
        <begin position="14"/>
        <end position="34"/>
    </location>
</feature>
<evidence type="ECO:0000256" key="7">
    <source>
        <dbReference type="ARBA" id="ARBA00023136"/>
    </source>
</evidence>
<keyword evidence="5 14" id="KW-1133">Transmembrane helix</keyword>
<dbReference type="PRINTS" id="PR00237">
    <property type="entry name" value="GPCRRHODOPSN"/>
</dbReference>
<dbReference type="SUPFAM" id="SSF81321">
    <property type="entry name" value="Family A G protein-coupled receptor-like"/>
    <property type="match status" value="1"/>
</dbReference>
<dbReference type="PROSITE" id="PS00237">
    <property type="entry name" value="G_PROTEIN_RECEP_F1_1"/>
    <property type="match status" value="1"/>
</dbReference>
<keyword evidence="7 14" id="KW-0472">Membrane</keyword>
<comment type="similarity">
    <text evidence="12">Belongs to the G-protein coupled receptor 1 family.</text>
</comment>
<sequence>MEPVMEACWADWAHSGADRGPGRKLQPSRPGTWQQHKVLTTTAQISLNLTGWSSLPEYEGERGREGGRGGERERGRGEEREGEGERERRRELQLSNPLSTGAAAAEDLRMQRSTQNLFASLNLTELLKGASTVSLGVGGGVGGGGGGREPPASFRFLYKYGSPLLVPPPPPPPSATMAEVNCSLAALSGRPSEAFDHVGCPEAALMCGMNVSRLLADATTQDLDDMCLSEEAYLTRYRGPPTSPVFVPVCVTYLSIFLVGVLGNSLTCAVIVHYRVMQTPTNYYLLSLAVSDLLVLLLGMPLELYEMWQNYPFLLGEGGCYFKTFLFETVCFASVLNVTALSVERYMAVVHPLKVKHLTTRAHVKRVIFALWLLSMACAVPNTSVHGIEVLPPKFGREFPQSAICSVVKPTWVYNLIILVTTVAFFLLPMLVISVLYLLIGLRLHSERVMTEVDGGCGFGPGVLTASHNKKMSKRNLQVTKMLCVLVVVFGLCWAPFHLDRLMWSCMDVSSEQHLRVFEQVHIISGVFFYLSSAVNPILYNLMSTRFRETFSHITCYSKQRMTRSSLSEKTRSTLSEKTRSTLSEKTRSTLSEKTRSTLSEKTRSSTK</sequence>
<keyword evidence="8" id="KW-1015">Disulfide bond</keyword>
<dbReference type="PROSITE" id="PS50262">
    <property type="entry name" value="G_PROTEIN_RECEP_F1_2"/>
    <property type="match status" value="1"/>
</dbReference>
<dbReference type="PRINTS" id="PR01565">
    <property type="entry name" value="NEUROMEDINUR"/>
</dbReference>
<comment type="function">
    <text evidence="1">Receptor for the neuromedin-U and neuromedin-S neuropeptides.</text>
</comment>
<keyword evidence="11 12" id="KW-0807">Transducer</keyword>
<gene>
    <name evidence="16" type="ORF">D4764_15G0002180</name>
</gene>
<feature type="transmembrane region" description="Helical" evidence="14">
    <location>
        <begin position="367"/>
        <end position="388"/>
    </location>
</feature>
<feature type="domain" description="G-protein coupled receptors family 1 profile" evidence="15">
    <location>
        <begin position="263"/>
        <end position="540"/>
    </location>
</feature>
<organism evidence="16 17">
    <name type="scientific">Takifugu flavidus</name>
    <name type="common">sansaifugu</name>
    <dbReference type="NCBI Taxonomy" id="433684"/>
    <lineage>
        <taxon>Eukaryota</taxon>
        <taxon>Metazoa</taxon>
        <taxon>Chordata</taxon>
        <taxon>Craniata</taxon>
        <taxon>Vertebrata</taxon>
        <taxon>Euteleostomi</taxon>
        <taxon>Actinopterygii</taxon>
        <taxon>Neopterygii</taxon>
        <taxon>Teleostei</taxon>
        <taxon>Neoteleostei</taxon>
        <taxon>Acanthomorphata</taxon>
        <taxon>Eupercaria</taxon>
        <taxon>Tetraodontiformes</taxon>
        <taxon>Tetradontoidea</taxon>
        <taxon>Tetraodontidae</taxon>
        <taxon>Takifugu</taxon>
    </lineage>
</organism>
<evidence type="ECO:0000256" key="13">
    <source>
        <dbReference type="SAM" id="MobiDB-lite"/>
    </source>
</evidence>
<name>A0A5C6NZ61_9TELE</name>
<keyword evidence="9 12" id="KW-0675">Receptor</keyword>
<dbReference type="Proteomes" id="UP000324091">
    <property type="component" value="Chromosome 15"/>
</dbReference>
<evidence type="ECO:0000313" key="16">
    <source>
        <dbReference type="EMBL" id="TWW72824.1"/>
    </source>
</evidence>
<dbReference type="PANTHER" id="PTHR24243:SF235">
    <property type="entry name" value="NEUROMEDIN-U RECEPTOR 1-RELATED"/>
    <property type="match status" value="1"/>
</dbReference>
<keyword evidence="10" id="KW-0325">Glycoprotein</keyword>
<evidence type="ECO:0000259" key="15">
    <source>
        <dbReference type="PROSITE" id="PS50262"/>
    </source>
</evidence>
<evidence type="ECO:0000256" key="6">
    <source>
        <dbReference type="ARBA" id="ARBA00023040"/>
    </source>
</evidence>
<evidence type="ECO:0000256" key="12">
    <source>
        <dbReference type="RuleBase" id="RU000688"/>
    </source>
</evidence>
<evidence type="ECO:0000256" key="10">
    <source>
        <dbReference type="ARBA" id="ARBA00023180"/>
    </source>
</evidence>
<feature type="transmembrane region" description="Helical" evidence="14">
    <location>
        <begin position="479"/>
        <end position="497"/>
    </location>
</feature>
<protein>
    <submittedName>
        <fullName evidence="16">Neuromedin-U receptor 1</fullName>
    </submittedName>
</protein>
<feature type="compositionally biased region" description="Basic and acidic residues" evidence="13">
    <location>
        <begin position="567"/>
        <end position="608"/>
    </location>
</feature>
<feature type="region of interest" description="Disordered" evidence="13">
    <location>
        <begin position="54"/>
        <end position="106"/>
    </location>
</feature>
<dbReference type="PANTHER" id="PTHR24243">
    <property type="entry name" value="G-PROTEIN COUPLED RECEPTOR"/>
    <property type="match status" value="1"/>
</dbReference>
<dbReference type="InterPro" id="IPR000276">
    <property type="entry name" value="GPCR_Rhodpsn"/>
</dbReference>
<comment type="subcellular location">
    <subcellularLocation>
        <location evidence="2">Cell membrane</location>
        <topology evidence="2">Multi-pass membrane protein</topology>
    </subcellularLocation>
</comment>
<accession>A0A5C6NZ61</accession>
<dbReference type="InterPro" id="IPR017452">
    <property type="entry name" value="GPCR_Rhodpsn_7TM"/>
</dbReference>
<comment type="caution">
    <text evidence="16">The sequence shown here is derived from an EMBL/GenBank/DDBJ whole genome shotgun (WGS) entry which is preliminary data.</text>
</comment>
<evidence type="ECO:0000256" key="8">
    <source>
        <dbReference type="ARBA" id="ARBA00023157"/>
    </source>
</evidence>
<dbReference type="GO" id="GO:0005886">
    <property type="term" value="C:plasma membrane"/>
    <property type="evidence" value="ECO:0007669"/>
    <property type="project" value="UniProtKB-SubCell"/>
</dbReference>
<evidence type="ECO:0000256" key="2">
    <source>
        <dbReference type="ARBA" id="ARBA00004651"/>
    </source>
</evidence>
<keyword evidence="17" id="KW-1185">Reference proteome</keyword>
<dbReference type="GO" id="GO:0001607">
    <property type="term" value="F:neuromedin U receptor activity"/>
    <property type="evidence" value="ECO:0007669"/>
    <property type="project" value="InterPro"/>
</dbReference>
<reference evidence="16 17" key="1">
    <citation type="submission" date="2019-04" db="EMBL/GenBank/DDBJ databases">
        <title>Chromosome genome assembly for Takifugu flavidus.</title>
        <authorList>
            <person name="Xiao S."/>
        </authorList>
    </citation>
    <scope>NUCLEOTIDE SEQUENCE [LARGE SCALE GENOMIC DNA]</scope>
    <source>
        <strain evidence="16">HTHZ2018</strain>
        <tissue evidence="16">Muscle</tissue>
    </source>
</reference>
<keyword evidence="6 12" id="KW-0297">G-protein coupled receptor</keyword>
<evidence type="ECO:0000256" key="11">
    <source>
        <dbReference type="ARBA" id="ARBA00023224"/>
    </source>
</evidence>
<keyword evidence="4 12" id="KW-0812">Transmembrane</keyword>
<evidence type="ECO:0000256" key="3">
    <source>
        <dbReference type="ARBA" id="ARBA00022475"/>
    </source>
</evidence>
<dbReference type="EMBL" id="RHFK02000007">
    <property type="protein sequence ID" value="TWW72824.1"/>
    <property type="molecule type" value="Genomic_DNA"/>
</dbReference>
<feature type="transmembrane region" description="Helical" evidence="14">
    <location>
        <begin position="517"/>
        <end position="539"/>
    </location>
</feature>